<keyword evidence="1" id="KW-0472">Membrane</keyword>
<dbReference type="EMBL" id="MDKC01000037">
    <property type="protein sequence ID" value="ODG89777.1"/>
    <property type="molecule type" value="Genomic_DNA"/>
</dbReference>
<proteinExistence type="predicted"/>
<organism evidence="2 3">
    <name type="scientific">Gottfriedia luciferensis</name>
    <dbReference type="NCBI Taxonomy" id="178774"/>
    <lineage>
        <taxon>Bacteria</taxon>
        <taxon>Bacillati</taxon>
        <taxon>Bacillota</taxon>
        <taxon>Bacilli</taxon>
        <taxon>Bacillales</taxon>
        <taxon>Bacillaceae</taxon>
        <taxon>Gottfriedia</taxon>
    </lineage>
</organism>
<evidence type="ECO:0000313" key="3">
    <source>
        <dbReference type="Proteomes" id="UP000094580"/>
    </source>
</evidence>
<evidence type="ECO:0000256" key="1">
    <source>
        <dbReference type="SAM" id="Phobius"/>
    </source>
</evidence>
<feature type="transmembrane region" description="Helical" evidence="1">
    <location>
        <begin position="30"/>
        <end position="47"/>
    </location>
</feature>
<accession>A0ABX2ZJ88</accession>
<comment type="caution">
    <text evidence="2">The sequence shown here is derived from an EMBL/GenBank/DDBJ whole genome shotgun (WGS) entry which is preliminary data.</text>
</comment>
<keyword evidence="1" id="KW-0812">Transmembrane</keyword>
<dbReference type="RefSeq" id="WP_069035545.1">
    <property type="nucleotide sequence ID" value="NZ_MDKC01000037.1"/>
</dbReference>
<feature type="transmembrane region" description="Helical" evidence="1">
    <location>
        <begin position="5"/>
        <end position="24"/>
    </location>
</feature>
<feature type="transmembrane region" description="Helical" evidence="1">
    <location>
        <begin position="59"/>
        <end position="76"/>
    </location>
</feature>
<evidence type="ECO:0000313" key="2">
    <source>
        <dbReference type="EMBL" id="ODG89777.1"/>
    </source>
</evidence>
<keyword evidence="3" id="KW-1185">Reference proteome</keyword>
<dbReference type="Proteomes" id="UP000094580">
    <property type="component" value="Unassembled WGS sequence"/>
</dbReference>
<sequence>MRKQLIVLMIHQLFWIGFSFVLFLSKRDQLYSKVILFLVFFYQLYLIAKYVGNTRKASIIITCFYASIFFFCQAIVNLF</sequence>
<protein>
    <submittedName>
        <fullName evidence="2">Uncharacterized protein</fullName>
    </submittedName>
</protein>
<name>A0ABX2ZJ88_9BACI</name>
<gene>
    <name evidence="2" type="ORF">BED47_15315</name>
</gene>
<keyword evidence="1" id="KW-1133">Transmembrane helix</keyword>
<reference evidence="2 3" key="1">
    <citation type="submission" date="2016-07" db="EMBL/GenBank/DDBJ databases">
        <authorList>
            <person name="Townsley L."/>
            <person name="Shank E.A."/>
        </authorList>
    </citation>
    <scope>NUCLEOTIDE SEQUENCE [LARGE SCALE GENOMIC DNA]</scope>
    <source>
        <strain evidence="2 3">CH01</strain>
    </source>
</reference>